<dbReference type="GO" id="GO:0020037">
    <property type="term" value="F:heme binding"/>
    <property type="evidence" value="ECO:0007669"/>
    <property type="project" value="InterPro"/>
</dbReference>
<evidence type="ECO:0000256" key="5">
    <source>
        <dbReference type="ARBA" id="ARBA00022723"/>
    </source>
</evidence>
<dbReference type="Pfam" id="PF00067">
    <property type="entry name" value="p450"/>
    <property type="match status" value="1"/>
</dbReference>
<evidence type="ECO:0000256" key="10">
    <source>
        <dbReference type="ARBA" id="ARBA00023136"/>
    </source>
</evidence>
<dbReference type="PANTHER" id="PTHR24282">
    <property type="entry name" value="CYTOCHROME P450 FAMILY MEMBER"/>
    <property type="match status" value="1"/>
</dbReference>
<dbReference type="InterPro" id="IPR001128">
    <property type="entry name" value="Cyt_P450"/>
</dbReference>
<dbReference type="Gene3D" id="1.10.630.10">
    <property type="entry name" value="Cytochrome P450"/>
    <property type="match status" value="1"/>
</dbReference>
<evidence type="ECO:0000256" key="7">
    <source>
        <dbReference type="ARBA" id="ARBA00023002"/>
    </source>
</evidence>
<keyword evidence="3" id="KW-0349">Heme</keyword>
<keyword evidence="5" id="KW-0479">Metal-binding</keyword>
<keyword evidence="9" id="KW-0503">Monooxygenase</keyword>
<evidence type="ECO:0000313" key="11">
    <source>
        <dbReference type="EMBL" id="KAL0290572.1"/>
    </source>
</evidence>
<dbReference type="AlphaFoldDB" id="A0AAW2J8Y4"/>
<dbReference type="InterPro" id="IPR036396">
    <property type="entry name" value="Cyt_P450_sf"/>
</dbReference>
<dbReference type="GO" id="GO:0016020">
    <property type="term" value="C:membrane"/>
    <property type="evidence" value="ECO:0007669"/>
    <property type="project" value="UniProtKB-SubCell"/>
</dbReference>
<keyword evidence="10" id="KW-0472">Membrane</keyword>
<dbReference type="InterPro" id="IPR050665">
    <property type="entry name" value="Cytochrome_P450_Monooxygen"/>
</dbReference>
<evidence type="ECO:0000256" key="2">
    <source>
        <dbReference type="ARBA" id="ARBA00010617"/>
    </source>
</evidence>
<dbReference type="SUPFAM" id="SSF48264">
    <property type="entry name" value="Cytochrome P450"/>
    <property type="match status" value="1"/>
</dbReference>
<evidence type="ECO:0000256" key="3">
    <source>
        <dbReference type="ARBA" id="ARBA00022617"/>
    </source>
</evidence>
<keyword evidence="7" id="KW-0560">Oxidoreductase</keyword>
<evidence type="ECO:0000256" key="4">
    <source>
        <dbReference type="ARBA" id="ARBA00022692"/>
    </source>
</evidence>
<reference evidence="11" key="2">
    <citation type="journal article" date="2024" name="Plant">
        <title>Genomic evolution and insights into agronomic trait innovations of Sesamum species.</title>
        <authorList>
            <person name="Miao H."/>
            <person name="Wang L."/>
            <person name="Qu L."/>
            <person name="Liu H."/>
            <person name="Sun Y."/>
            <person name="Le M."/>
            <person name="Wang Q."/>
            <person name="Wei S."/>
            <person name="Zheng Y."/>
            <person name="Lin W."/>
            <person name="Duan Y."/>
            <person name="Cao H."/>
            <person name="Xiong S."/>
            <person name="Wang X."/>
            <person name="Wei L."/>
            <person name="Li C."/>
            <person name="Ma Q."/>
            <person name="Ju M."/>
            <person name="Zhao R."/>
            <person name="Li G."/>
            <person name="Mu C."/>
            <person name="Tian Q."/>
            <person name="Mei H."/>
            <person name="Zhang T."/>
            <person name="Gao T."/>
            <person name="Zhang H."/>
        </authorList>
    </citation>
    <scope>NUCLEOTIDE SEQUENCE</scope>
    <source>
        <strain evidence="11">KEN8</strain>
    </source>
</reference>
<comment type="similarity">
    <text evidence="2">Belongs to the cytochrome P450 family.</text>
</comment>
<dbReference type="PANTHER" id="PTHR24282:SF255">
    <property type="entry name" value="CYTOCHROME P450 72A11-RELATED"/>
    <property type="match status" value="1"/>
</dbReference>
<comment type="subcellular location">
    <subcellularLocation>
        <location evidence="1">Membrane</location>
    </subcellularLocation>
</comment>
<evidence type="ECO:0000256" key="9">
    <source>
        <dbReference type="ARBA" id="ARBA00023033"/>
    </source>
</evidence>
<name>A0AAW2J8Y4_9LAMI</name>
<keyword evidence="6" id="KW-1133">Transmembrane helix</keyword>
<accession>A0AAW2J8Y4</accession>
<comment type="caution">
    <text evidence="11">The sequence shown here is derived from an EMBL/GenBank/DDBJ whole genome shotgun (WGS) entry which is preliminary data.</text>
</comment>
<dbReference type="GO" id="GO:0004497">
    <property type="term" value="F:monooxygenase activity"/>
    <property type="evidence" value="ECO:0007669"/>
    <property type="project" value="UniProtKB-KW"/>
</dbReference>
<keyword evidence="4" id="KW-0812">Transmembrane</keyword>
<keyword evidence="8" id="KW-0408">Iron</keyword>
<evidence type="ECO:0000256" key="1">
    <source>
        <dbReference type="ARBA" id="ARBA00004370"/>
    </source>
</evidence>
<evidence type="ECO:0000256" key="8">
    <source>
        <dbReference type="ARBA" id="ARBA00023004"/>
    </source>
</evidence>
<organism evidence="11">
    <name type="scientific">Sesamum calycinum</name>
    <dbReference type="NCBI Taxonomy" id="2727403"/>
    <lineage>
        <taxon>Eukaryota</taxon>
        <taxon>Viridiplantae</taxon>
        <taxon>Streptophyta</taxon>
        <taxon>Embryophyta</taxon>
        <taxon>Tracheophyta</taxon>
        <taxon>Spermatophyta</taxon>
        <taxon>Magnoliopsida</taxon>
        <taxon>eudicotyledons</taxon>
        <taxon>Gunneridae</taxon>
        <taxon>Pentapetalae</taxon>
        <taxon>asterids</taxon>
        <taxon>lamiids</taxon>
        <taxon>Lamiales</taxon>
        <taxon>Pedaliaceae</taxon>
        <taxon>Sesamum</taxon>
    </lineage>
</organism>
<gene>
    <name evidence="11" type="ORF">Scaly_2666000</name>
</gene>
<proteinExistence type="inferred from homology"/>
<sequence>MKAIKAGETAGDDLLGLLLESNLKEIEQHGNKFGMSLKEVIEECKLFYFAGQETTSTLLVWTMILLSKHKDWQDRARDEVLQLFGRDKPDYQELNHLKIVSTMDIVLTV</sequence>
<protein>
    <submittedName>
        <fullName evidence="11">Secologanin synthase</fullName>
    </submittedName>
</protein>
<evidence type="ECO:0000256" key="6">
    <source>
        <dbReference type="ARBA" id="ARBA00022989"/>
    </source>
</evidence>
<dbReference type="GO" id="GO:0005506">
    <property type="term" value="F:iron ion binding"/>
    <property type="evidence" value="ECO:0007669"/>
    <property type="project" value="InterPro"/>
</dbReference>
<reference evidence="11" key="1">
    <citation type="submission" date="2020-06" db="EMBL/GenBank/DDBJ databases">
        <authorList>
            <person name="Li T."/>
            <person name="Hu X."/>
            <person name="Zhang T."/>
            <person name="Song X."/>
            <person name="Zhang H."/>
            <person name="Dai N."/>
            <person name="Sheng W."/>
            <person name="Hou X."/>
            <person name="Wei L."/>
        </authorList>
    </citation>
    <scope>NUCLEOTIDE SEQUENCE</scope>
    <source>
        <strain evidence="11">KEN8</strain>
        <tissue evidence="11">Leaf</tissue>
    </source>
</reference>
<dbReference type="GO" id="GO:0016705">
    <property type="term" value="F:oxidoreductase activity, acting on paired donors, with incorporation or reduction of molecular oxygen"/>
    <property type="evidence" value="ECO:0007669"/>
    <property type="project" value="InterPro"/>
</dbReference>
<dbReference type="EMBL" id="JACGWM010001632">
    <property type="protein sequence ID" value="KAL0290572.1"/>
    <property type="molecule type" value="Genomic_DNA"/>
</dbReference>